<accession>A0A372ISU7</accession>
<reference evidence="10 11" key="1">
    <citation type="submission" date="2018-08" db="EMBL/GenBank/DDBJ databases">
        <title>Acidipila sp. 4G-K13, an acidobacterium isolated from forest soil.</title>
        <authorList>
            <person name="Gao Z.-H."/>
            <person name="Qiu L.-H."/>
        </authorList>
    </citation>
    <scope>NUCLEOTIDE SEQUENCE [LARGE SCALE GENOMIC DNA]</scope>
    <source>
        <strain evidence="10 11">4G-K13</strain>
    </source>
</reference>
<evidence type="ECO:0000259" key="8">
    <source>
        <dbReference type="Pfam" id="PF02687"/>
    </source>
</evidence>
<dbReference type="OrthoDB" id="100008at2"/>
<keyword evidence="4 7" id="KW-1133">Transmembrane helix</keyword>
<evidence type="ECO:0000259" key="9">
    <source>
        <dbReference type="Pfam" id="PF12704"/>
    </source>
</evidence>
<dbReference type="InterPro" id="IPR050250">
    <property type="entry name" value="Macrolide_Exporter_MacB"/>
</dbReference>
<dbReference type="EMBL" id="QVQT01000002">
    <property type="protein sequence ID" value="RFU17849.1"/>
    <property type="molecule type" value="Genomic_DNA"/>
</dbReference>
<feature type="domain" description="ABC3 transporter permease C-terminal" evidence="8">
    <location>
        <begin position="696"/>
        <end position="809"/>
    </location>
</feature>
<feature type="transmembrane region" description="Helical" evidence="7">
    <location>
        <begin position="285"/>
        <end position="308"/>
    </location>
</feature>
<feature type="transmembrane region" description="Helical" evidence="7">
    <location>
        <begin position="20"/>
        <end position="41"/>
    </location>
</feature>
<proteinExistence type="inferred from homology"/>
<evidence type="ECO:0000256" key="1">
    <source>
        <dbReference type="ARBA" id="ARBA00004651"/>
    </source>
</evidence>
<feature type="domain" description="MacB-like periplasmic core" evidence="9">
    <location>
        <begin position="19"/>
        <end position="249"/>
    </location>
</feature>
<name>A0A372ISU7_9BACT</name>
<evidence type="ECO:0000256" key="5">
    <source>
        <dbReference type="ARBA" id="ARBA00023136"/>
    </source>
</evidence>
<feature type="transmembrane region" description="Helical" evidence="7">
    <location>
        <begin position="781"/>
        <end position="802"/>
    </location>
</feature>
<feature type="transmembrane region" description="Helical" evidence="7">
    <location>
        <begin position="341"/>
        <end position="359"/>
    </location>
</feature>
<comment type="similarity">
    <text evidence="6">Belongs to the ABC-4 integral membrane protein family.</text>
</comment>
<dbReference type="PANTHER" id="PTHR30572:SF4">
    <property type="entry name" value="ABC TRANSPORTER PERMEASE YTRF"/>
    <property type="match status" value="1"/>
</dbReference>
<feature type="transmembrane region" description="Helical" evidence="7">
    <location>
        <begin position="694"/>
        <end position="719"/>
    </location>
</feature>
<feature type="domain" description="MacB-like periplasmic core" evidence="9">
    <location>
        <begin position="438"/>
        <end position="637"/>
    </location>
</feature>
<evidence type="ECO:0000256" key="3">
    <source>
        <dbReference type="ARBA" id="ARBA00022692"/>
    </source>
</evidence>
<dbReference type="GO" id="GO:0022857">
    <property type="term" value="F:transmembrane transporter activity"/>
    <property type="evidence" value="ECO:0007669"/>
    <property type="project" value="TreeGrafter"/>
</dbReference>
<evidence type="ECO:0000256" key="4">
    <source>
        <dbReference type="ARBA" id="ARBA00022989"/>
    </source>
</evidence>
<dbReference type="PANTHER" id="PTHR30572">
    <property type="entry name" value="MEMBRANE COMPONENT OF TRANSPORTER-RELATED"/>
    <property type="match status" value="1"/>
</dbReference>
<keyword evidence="11" id="KW-1185">Reference proteome</keyword>
<feature type="transmembrane region" description="Helical" evidence="7">
    <location>
        <begin position="379"/>
        <end position="403"/>
    </location>
</feature>
<keyword evidence="2" id="KW-1003">Cell membrane</keyword>
<feature type="transmembrane region" description="Helical" evidence="7">
    <location>
        <begin position="750"/>
        <end position="769"/>
    </location>
</feature>
<evidence type="ECO:0000256" key="7">
    <source>
        <dbReference type="SAM" id="Phobius"/>
    </source>
</evidence>
<keyword evidence="3 7" id="KW-0812">Transmembrane</keyword>
<dbReference type="NCBIfam" id="TIGR03434">
    <property type="entry name" value="ADOP"/>
    <property type="match status" value="1"/>
</dbReference>
<dbReference type="Pfam" id="PF12704">
    <property type="entry name" value="MacB_PCD"/>
    <property type="match status" value="2"/>
</dbReference>
<evidence type="ECO:0000313" key="10">
    <source>
        <dbReference type="EMBL" id="RFU17849.1"/>
    </source>
</evidence>
<dbReference type="InterPro" id="IPR017800">
    <property type="entry name" value="ADOP"/>
</dbReference>
<dbReference type="AlphaFoldDB" id="A0A372ISU7"/>
<evidence type="ECO:0000313" key="11">
    <source>
        <dbReference type="Proteomes" id="UP000264702"/>
    </source>
</evidence>
<feature type="domain" description="ABC3 transporter permease C-terminal" evidence="8">
    <location>
        <begin position="291"/>
        <end position="407"/>
    </location>
</feature>
<dbReference type="Proteomes" id="UP000264702">
    <property type="component" value="Unassembled WGS sequence"/>
</dbReference>
<feature type="transmembrane region" description="Helical" evidence="7">
    <location>
        <begin position="432"/>
        <end position="456"/>
    </location>
</feature>
<protein>
    <recommendedName>
        <fullName evidence="12">ABC transporter permease</fullName>
    </recommendedName>
</protein>
<dbReference type="GO" id="GO:0005886">
    <property type="term" value="C:plasma membrane"/>
    <property type="evidence" value="ECO:0007669"/>
    <property type="project" value="UniProtKB-SubCell"/>
</dbReference>
<dbReference type="InterPro" id="IPR003838">
    <property type="entry name" value="ABC3_permease_C"/>
</dbReference>
<evidence type="ECO:0008006" key="12">
    <source>
        <dbReference type="Google" id="ProtNLM"/>
    </source>
</evidence>
<comment type="subcellular location">
    <subcellularLocation>
        <location evidence="1">Cell membrane</location>
        <topology evidence="1">Multi-pass membrane protein</topology>
    </subcellularLocation>
</comment>
<dbReference type="RefSeq" id="WP_117298596.1">
    <property type="nucleotide sequence ID" value="NZ_QVQT02000002.1"/>
</dbReference>
<keyword evidence="5 7" id="KW-0472">Membrane</keyword>
<comment type="caution">
    <text evidence="10">The sequence shown here is derived from an EMBL/GenBank/DDBJ whole genome shotgun (WGS) entry which is preliminary data.</text>
</comment>
<dbReference type="Pfam" id="PF02687">
    <property type="entry name" value="FtsX"/>
    <property type="match status" value="2"/>
</dbReference>
<evidence type="ECO:0000256" key="2">
    <source>
        <dbReference type="ARBA" id="ARBA00022475"/>
    </source>
</evidence>
<gene>
    <name evidence="10" type="ORF">D0Y96_07005</name>
</gene>
<dbReference type="InterPro" id="IPR025857">
    <property type="entry name" value="MacB_PCD"/>
</dbReference>
<organism evidence="10 11">
    <name type="scientific">Paracidobacterium acidisoli</name>
    <dbReference type="NCBI Taxonomy" id="2303751"/>
    <lineage>
        <taxon>Bacteria</taxon>
        <taxon>Pseudomonadati</taxon>
        <taxon>Acidobacteriota</taxon>
        <taxon>Terriglobia</taxon>
        <taxon>Terriglobales</taxon>
        <taxon>Acidobacteriaceae</taxon>
        <taxon>Paracidobacterium</taxon>
    </lineage>
</organism>
<sequence>MLTDIRYALRRLKKSPGFTLVVVLTLAVGIGATTAIFSLVYDVLLRPLPYAHPEQLTVMEEQVAEMRDSYPTLPMNANHFVFWQEHSHSFQSMALMRQDTLPLGGGEHPLQMSVLRSTPGIFAVLAAAPQMGRVFTVQEDQPGHEHVAVLMDGLWRGQFHADPAILGKTITLNGYPYTVIGVMAPSFHLPSLLSTAAAMMATPEPAEAIVPIALTKERLEEPMSDFDYFGLGRLKPGVSAAQANAEINAMDHTIAAGVPADEKATLYAVLTPFQKDLVGDNRRPLLILLAAVAGLLLVGCINITNLLLARAVSRRQEMAIASALGASRGDMLRAAMRESTALAVGGGALGVLLAAMTVPMMQHFLPPTLDFRGALRLDWAGAGCAVLLVMLATLLAGAAPTWLSWRMAPQEVLHSESRLASEPRSSRRLRRVLVSAEVAVSVALVLVTGLLTASLFRLMHIDRGFETSHTLTATIDLPSMGYQKDEDRAAFYQKALERLRRLPGVQYAAVTSVLPLGGDGWGDMVRLPGDTRPISQIPVEHFRWISPGYFEALHLPLIAGRALSADDAGKNVAIVSEQTARTLWPGKNAVGQQFRRGDITEPGNKPLTVIGVAADARTISLASADPMMVYVPYWYRTDMGGGLVIHTSQDPAAMADSIRRAIWSVDASVPVPTVRTLDGIVADSVAARRFEMDLLMLFAVSALLLAGLGVYGVVTYSVMQRRREIGLRLALGAQHADIYGMVLRDGMMPVLMGAAAGIAIAFVSARLVSSLLFEVSPYNPAVTTGAICILAATGCVACLLPARRAASVEPMEALRTE</sequence>
<evidence type="ECO:0000256" key="6">
    <source>
        <dbReference type="ARBA" id="ARBA00038076"/>
    </source>
</evidence>